<comment type="caution">
    <text evidence="2">The sequence shown here is derived from an EMBL/GenBank/DDBJ whole genome shotgun (WGS) entry which is preliminary data.</text>
</comment>
<evidence type="ECO:0000313" key="3">
    <source>
        <dbReference type="Proteomes" id="UP001333818"/>
    </source>
</evidence>
<keyword evidence="3" id="KW-1185">Reference proteome</keyword>
<feature type="chain" id="PRO_5043521987" evidence="1">
    <location>
        <begin position="22"/>
        <end position="107"/>
    </location>
</feature>
<keyword evidence="1" id="KW-0732">Signal</keyword>
<proteinExistence type="predicted"/>
<dbReference type="RefSeq" id="WP_330482248.1">
    <property type="nucleotide sequence ID" value="NZ_JAZBJZ010000008.1"/>
</dbReference>
<reference evidence="2" key="1">
    <citation type="submission" date="2024-01" db="EMBL/GenBank/DDBJ databases">
        <title>Bank of Algae and Cyanobacteria of the Azores (BACA) strain genomes.</title>
        <authorList>
            <person name="Luz R."/>
            <person name="Cordeiro R."/>
            <person name="Fonseca A."/>
            <person name="Goncalves V."/>
        </authorList>
    </citation>
    <scope>NUCLEOTIDE SEQUENCE</scope>
    <source>
        <strain evidence="2">BACA0141</strain>
    </source>
</reference>
<name>A0AAW9PPA0_9CYAN</name>
<dbReference type="Proteomes" id="UP001333818">
    <property type="component" value="Unassembled WGS sequence"/>
</dbReference>
<dbReference type="EMBL" id="JAZBJZ010000008">
    <property type="protein sequence ID" value="MEE3715824.1"/>
    <property type="molecule type" value="Genomic_DNA"/>
</dbReference>
<protein>
    <submittedName>
        <fullName evidence="2">Uncharacterized protein</fullName>
    </submittedName>
</protein>
<dbReference type="AlphaFoldDB" id="A0AAW9PPA0"/>
<accession>A0AAW9PPA0</accession>
<sequence>MKFLRFVPLLGAILLPGAAFAQYPIIFNHIKTTNLTQEECVDNAGAAMKRAGFTKNFEFIGSGAFAVRGRYSATIRCVAERRIVFFAVAGPDNQTASDLVEELQNTF</sequence>
<feature type="signal peptide" evidence="1">
    <location>
        <begin position="1"/>
        <end position="21"/>
    </location>
</feature>
<gene>
    <name evidence="2" type="ORF">V2H45_03585</name>
</gene>
<evidence type="ECO:0000313" key="2">
    <source>
        <dbReference type="EMBL" id="MEE3715824.1"/>
    </source>
</evidence>
<evidence type="ECO:0000256" key="1">
    <source>
        <dbReference type="SAM" id="SignalP"/>
    </source>
</evidence>
<organism evidence="2 3">
    <name type="scientific">Tumidithrix elongata BACA0141</name>
    <dbReference type="NCBI Taxonomy" id="2716417"/>
    <lineage>
        <taxon>Bacteria</taxon>
        <taxon>Bacillati</taxon>
        <taxon>Cyanobacteriota</taxon>
        <taxon>Cyanophyceae</taxon>
        <taxon>Pseudanabaenales</taxon>
        <taxon>Pseudanabaenaceae</taxon>
        <taxon>Tumidithrix</taxon>
        <taxon>Tumidithrix elongata</taxon>
    </lineage>
</organism>